<keyword evidence="1" id="KW-0732">Signal</keyword>
<reference evidence="2" key="1">
    <citation type="submission" date="2014-09" db="EMBL/GenBank/DDBJ databases">
        <authorList>
            <person name="Magalhaes I.L.F."/>
            <person name="Oliveira U."/>
            <person name="Santos F.R."/>
            <person name="Vidigal T.H.D.A."/>
            <person name="Brescovit A.D."/>
            <person name="Santos A.J."/>
        </authorList>
    </citation>
    <scope>NUCLEOTIDE SEQUENCE</scope>
    <source>
        <tissue evidence="2">Shoot tissue taken approximately 20 cm above the soil surface</tissue>
    </source>
</reference>
<proteinExistence type="predicted"/>
<feature type="signal peptide" evidence="1">
    <location>
        <begin position="1"/>
        <end position="25"/>
    </location>
</feature>
<accession>A0A0A8Y3N6</accession>
<reference evidence="2" key="2">
    <citation type="journal article" date="2015" name="Data Brief">
        <title>Shoot transcriptome of the giant reed, Arundo donax.</title>
        <authorList>
            <person name="Barrero R.A."/>
            <person name="Guerrero F.D."/>
            <person name="Moolhuijzen P."/>
            <person name="Goolsby J.A."/>
            <person name="Tidwell J."/>
            <person name="Bellgard S.E."/>
            <person name="Bellgard M.I."/>
        </authorList>
    </citation>
    <scope>NUCLEOTIDE SEQUENCE</scope>
    <source>
        <tissue evidence="2">Shoot tissue taken approximately 20 cm above the soil surface</tissue>
    </source>
</reference>
<dbReference type="EMBL" id="GBRH01276969">
    <property type="protein sequence ID" value="JAD20926.1"/>
    <property type="molecule type" value="Transcribed_RNA"/>
</dbReference>
<name>A0A0A8Y3N6_ARUDO</name>
<evidence type="ECO:0000313" key="2">
    <source>
        <dbReference type="EMBL" id="JAD20926.1"/>
    </source>
</evidence>
<evidence type="ECO:0000256" key="1">
    <source>
        <dbReference type="SAM" id="SignalP"/>
    </source>
</evidence>
<protein>
    <submittedName>
        <fullName evidence="2">Uncharacterized protein</fullName>
    </submittedName>
</protein>
<dbReference type="AlphaFoldDB" id="A0A0A8Y3N6"/>
<feature type="chain" id="PRO_5002061688" evidence="1">
    <location>
        <begin position="26"/>
        <end position="41"/>
    </location>
</feature>
<organism evidence="2">
    <name type="scientific">Arundo donax</name>
    <name type="common">Giant reed</name>
    <name type="synonym">Donax arundinaceus</name>
    <dbReference type="NCBI Taxonomy" id="35708"/>
    <lineage>
        <taxon>Eukaryota</taxon>
        <taxon>Viridiplantae</taxon>
        <taxon>Streptophyta</taxon>
        <taxon>Embryophyta</taxon>
        <taxon>Tracheophyta</taxon>
        <taxon>Spermatophyta</taxon>
        <taxon>Magnoliopsida</taxon>
        <taxon>Liliopsida</taxon>
        <taxon>Poales</taxon>
        <taxon>Poaceae</taxon>
        <taxon>PACMAD clade</taxon>
        <taxon>Arundinoideae</taxon>
        <taxon>Arundineae</taxon>
        <taxon>Arundo</taxon>
    </lineage>
</organism>
<sequence>MLLAIYETTMVCVCVCVCVCVSVSSDAVNSFLGNTSCASHL</sequence>